<sequence>MYAKTIIAAGALLSMVAAVPLQQEKRDLVWTTKVEEEIVTVDVTTTIWLSPGETAPANSYEGAEPEHYGGKGHGHGPKHNHKSKSKKTSHIHTTVTVQGPSSAAPVPTSTYEAPAPSSEKPAPSSAAPAPSSAAPVASSYQAPPPSSAAPAASSYKAPAPSSAAPAVPSSYVVPEKAGGKGLTGMAAPGKMHTGDVTYYDVGLGACGKTHTSEDAVVAIADTLFDSYDISGNPNENPLCGKSVTIMGDNGPTVATVVDRCGGCANTDLDLSTSLFEEVVPHGNGRVSGVKWSFN</sequence>
<name>A0ACC3NC52_9PEZI</name>
<organism evidence="1 2">
    <name type="scientific">Vermiconidia calcicola</name>
    <dbReference type="NCBI Taxonomy" id="1690605"/>
    <lineage>
        <taxon>Eukaryota</taxon>
        <taxon>Fungi</taxon>
        <taxon>Dikarya</taxon>
        <taxon>Ascomycota</taxon>
        <taxon>Pezizomycotina</taxon>
        <taxon>Dothideomycetes</taxon>
        <taxon>Dothideomycetidae</taxon>
        <taxon>Mycosphaerellales</taxon>
        <taxon>Extremaceae</taxon>
        <taxon>Vermiconidia</taxon>
    </lineage>
</organism>
<protein>
    <submittedName>
        <fullName evidence="1">Uncharacterized protein</fullName>
    </submittedName>
</protein>
<keyword evidence="2" id="KW-1185">Reference proteome</keyword>
<gene>
    <name evidence="1" type="ORF">LTR37_007947</name>
</gene>
<dbReference type="Proteomes" id="UP001281147">
    <property type="component" value="Unassembled WGS sequence"/>
</dbReference>
<dbReference type="EMBL" id="JAUTXU010000057">
    <property type="protein sequence ID" value="KAK3714145.1"/>
    <property type="molecule type" value="Genomic_DNA"/>
</dbReference>
<reference evidence="1" key="1">
    <citation type="submission" date="2023-07" db="EMBL/GenBank/DDBJ databases">
        <title>Black Yeasts Isolated from many extreme environments.</title>
        <authorList>
            <person name="Coleine C."/>
            <person name="Stajich J.E."/>
            <person name="Selbmann L."/>
        </authorList>
    </citation>
    <scope>NUCLEOTIDE SEQUENCE</scope>
    <source>
        <strain evidence="1">CCFEE 5714</strain>
    </source>
</reference>
<evidence type="ECO:0000313" key="1">
    <source>
        <dbReference type="EMBL" id="KAK3714145.1"/>
    </source>
</evidence>
<proteinExistence type="predicted"/>
<accession>A0ACC3NC52</accession>
<evidence type="ECO:0000313" key="2">
    <source>
        <dbReference type="Proteomes" id="UP001281147"/>
    </source>
</evidence>
<comment type="caution">
    <text evidence="1">The sequence shown here is derived from an EMBL/GenBank/DDBJ whole genome shotgun (WGS) entry which is preliminary data.</text>
</comment>